<dbReference type="AlphaFoldDB" id="A0A3N2DJH2"/>
<dbReference type="InterPro" id="IPR010836">
    <property type="entry name" value="SapC"/>
</dbReference>
<evidence type="ECO:0000313" key="1">
    <source>
        <dbReference type="EMBL" id="ROR99935.1"/>
    </source>
</evidence>
<dbReference type="EMBL" id="RKHR01000005">
    <property type="protein sequence ID" value="ROR99935.1"/>
    <property type="molecule type" value="Genomic_DNA"/>
</dbReference>
<keyword evidence="2" id="KW-1185">Reference proteome</keyword>
<evidence type="ECO:0000313" key="2">
    <source>
        <dbReference type="Proteomes" id="UP000275394"/>
    </source>
</evidence>
<protein>
    <submittedName>
        <fullName evidence="1">SapC protein</fullName>
    </submittedName>
</protein>
<name>A0A3N2DJH2_9GAMM</name>
<comment type="caution">
    <text evidence="1">The sequence shown here is derived from an EMBL/GenBank/DDBJ whole genome shotgun (WGS) entry which is preliminary data.</text>
</comment>
<dbReference type="Proteomes" id="UP000275394">
    <property type="component" value="Unassembled WGS sequence"/>
</dbReference>
<dbReference type="RefSeq" id="WP_123712938.1">
    <property type="nucleotide sequence ID" value="NZ_RKHR01000005.1"/>
</dbReference>
<reference evidence="1 2" key="1">
    <citation type="submission" date="2018-11" db="EMBL/GenBank/DDBJ databases">
        <title>Genomic Encyclopedia of Type Strains, Phase IV (KMG-IV): sequencing the most valuable type-strain genomes for metagenomic binning, comparative biology and taxonomic classification.</title>
        <authorList>
            <person name="Goeker M."/>
        </authorList>
    </citation>
    <scope>NUCLEOTIDE SEQUENCE [LARGE SCALE GENOMIC DNA]</scope>
    <source>
        <strain evidence="1 2">DSM 100316</strain>
    </source>
</reference>
<organism evidence="1 2">
    <name type="scientific">Sinobacterium caligoides</name>
    <dbReference type="NCBI Taxonomy" id="933926"/>
    <lineage>
        <taxon>Bacteria</taxon>
        <taxon>Pseudomonadati</taxon>
        <taxon>Pseudomonadota</taxon>
        <taxon>Gammaproteobacteria</taxon>
        <taxon>Cellvibrionales</taxon>
        <taxon>Spongiibacteraceae</taxon>
        <taxon>Sinobacterium</taxon>
    </lineage>
</organism>
<gene>
    <name evidence="1" type="ORF">EDC56_2570</name>
</gene>
<proteinExistence type="predicted"/>
<accession>A0A3N2DJH2</accession>
<sequence length="245" mass="27257">MSKQMLIYNNAKPLSTQRHLDWSIKVDEDYSFASQLNSLPLTAVEFANAADEFPIVFAGKGDQLMPVAVLGLRDAQNLFTLEDGRFDAAYVPAFLRRYPFVFASANESGDLTLCLDEAFKGCNTEGKGERLFDSEGERTSYLNKVLEFLKEYQSHYAKTQNFCQKLVELDLLEPMGAEITPAGSDEKIQLGGFMAVNRGKLKGLGDEAIKELFTNDGLELIYTHLASMRNFKKLVNKLPSTVAAA</sequence>
<dbReference type="OrthoDB" id="9806524at2"/>
<dbReference type="Pfam" id="PF07277">
    <property type="entry name" value="SapC"/>
    <property type="match status" value="1"/>
</dbReference>